<keyword evidence="3 4" id="KW-0378">Hydrolase</keyword>
<organism evidence="8 9">
    <name type="scientific">Candidatus Limenecus avicola</name>
    <dbReference type="NCBI Taxonomy" id="2840847"/>
    <lineage>
        <taxon>Bacteria</taxon>
        <taxon>Bacillati</taxon>
        <taxon>Bacillota</taxon>
        <taxon>Clostridia</taxon>
        <taxon>Eubacteriales</taxon>
        <taxon>Clostridiaceae</taxon>
        <taxon>Clostridiaceae incertae sedis</taxon>
        <taxon>Candidatus Limenecus</taxon>
    </lineage>
</organism>
<feature type="binding site" evidence="6">
    <location>
        <begin position="264"/>
        <end position="266"/>
    </location>
    <ligand>
        <name>substrate</name>
    </ligand>
</feature>
<dbReference type="InterPro" id="IPR003764">
    <property type="entry name" value="GlcNAc_6-P_deAcase"/>
</dbReference>
<feature type="binding site" evidence="7">
    <location>
        <position position="159"/>
    </location>
    <ligand>
        <name>Zn(2+)</name>
        <dbReference type="ChEBI" id="CHEBI:29105"/>
    </ligand>
</feature>
<evidence type="ECO:0000256" key="4">
    <source>
        <dbReference type="PIRNR" id="PIRNR038994"/>
    </source>
</evidence>
<gene>
    <name evidence="8" type="ORF">IAD26_06625</name>
</gene>
<dbReference type="Gene3D" id="3.20.20.140">
    <property type="entry name" value="Metal-dependent hydrolases"/>
    <property type="match status" value="1"/>
</dbReference>
<dbReference type="Proteomes" id="UP000886748">
    <property type="component" value="Unassembled WGS sequence"/>
</dbReference>
<dbReference type="EMBL" id="DVOD01000050">
    <property type="protein sequence ID" value="HIU92789.1"/>
    <property type="molecule type" value="Genomic_DNA"/>
</dbReference>
<dbReference type="AlphaFoldDB" id="A0A9D1N0E7"/>
<dbReference type="GO" id="GO:0008448">
    <property type="term" value="F:N-acetylglucosamine-6-phosphate deacetylase activity"/>
    <property type="evidence" value="ECO:0007669"/>
    <property type="project" value="InterPro"/>
</dbReference>
<evidence type="ECO:0000256" key="5">
    <source>
        <dbReference type="PIRSR" id="PIRSR038994-1"/>
    </source>
</evidence>
<evidence type="ECO:0000313" key="9">
    <source>
        <dbReference type="Proteomes" id="UP000886748"/>
    </source>
</evidence>
<reference evidence="8" key="2">
    <citation type="journal article" date="2021" name="PeerJ">
        <title>Extensive microbial diversity within the chicken gut microbiome revealed by metagenomics and culture.</title>
        <authorList>
            <person name="Gilroy R."/>
            <person name="Ravi A."/>
            <person name="Getino M."/>
            <person name="Pursley I."/>
            <person name="Horton D.L."/>
            <person name="Alikhan N.F."/>
            <person name="Baker D."/>
            <person name="Gharbi K."/>
            <person name="Hall N."/>
            <person name="Watson M."/>
            <person name="Adriaenssens E.M."/>
            <person name="Foster-Nyarko E."/>
            <person name="Jarju S."/>
            <person name="Secka A."/>
            <person name="Antonio M."/>
            <person name="Oren A."/>
            <person name="Chaudhuri R.R."/>
            <person name="La Ragione R."/>
            <person name="Hildebrand F."/>
            <person name="Pallen M.J."/>
        </authorList>
    </citation>
    <scope>NUCLEOTIDE SEQUENCE</scope>
    <source>
        <strain evidence="8">CHK154-7741</strain>
    </source>
</reference>
<keyword evidence="2 7" id="KW-0479">Metal-binding</keyword>
<dbReference type="GO" id="GO:0006046">
    <property type="term" value="P:N-acetylglucosamine catabolic process"/>
    <property type="evidence" value="ECO:0007669"/>
    <property type="project" value="TreeGrafter"/>
</dbReference>
<dbReference type="SUPFAM" id="SSF51556">
    <property type="entry name" value="Metallo-dependent hydrolases"/>
    <property type="match status" value="1"/>
</dbReference>
<dbReference type="PIRSF" id="PIRSF038994">
    <property type="entry name" value="NagA"/>
    <property type="match status" value="1"/>
</dbReference>
<comment type="similarity">
    <text evidence="1 4">Belongs to the metallo-dependent hydrolases superfamily. NagA family.</text>
</comment>
<feature type="binding site" evidence="6">
    <location>
        <position position="208"/>
    </location>
    <ligand>
        <name>substrate</name>
    </ligand>
</feature>
<evidence type="ECO:0000256" key="6">
    <source>
        <dbReference type="PIRSR" id="PIRSR038994-2"/>
    </source>
</evidence>
<evidence type="ECO:0000256" key="2">
    <source>
        <dbReference type="ARBA" id="ARBA00022723"/>
    </source>
</evidence>
<comment type="caution">
    <text evidence="8">The sequence shown here is derived from an EMBL/GenBank/DDBJ whole genome shotgun (WGS) entry which is preliminary data.</text>
</comment>
<evidence type="ECO:0000313" key="8">
    <source>
        <dbReference type="EMBL" id="HIU92789.1"/>
    </source>
</evidence>
<dbReference type="GO" id="GO:0046872">
    <property type="term" value="F:metal ion binding"/>
    <property type="evidence" value="ECO:0007669"/>
    <property type="project" value="UniProtKB-KW"/>
</dbReference>
<comment type="cofactor">
    <cofactor evidence="7">
        <name>a divalent metal cation</name>
        <dbReference type="ChEBI" id="CHEBI:60240"/>
    </cofactor>
    <text evidence="7">Binds 1 divalent metal cation per subunit.</text>
</comment>
<evidence type="ECO:0008006" key="10">
    <source>
        <dbReference type="Google" id="ProtNLM"/>
    </source>
</evidence>
<evidence type="ECO:0000256" key="7">
    <source>
        <dbReference type="PIRSR" id="PIRSR038994-3"/>
    </source>
</evidence>
<name>A0A9D1N0E7_9CLOT</name>
<keyword evidence="4" id="KW-0119">Carbohydrate metabolism</keyword>
<dbReference type="PANTHER" id="PTHR11113">
    <property type="entry name" value="N-ACETYLGLUCOSAMINE-6-PHOSPHATE DEACETYLASE"/>
    <property type="match status" value="1"/>
</dbReference>
<feature type="binding site" evidence="6">
    <location>
        <position position="184"/>
    </location>
    <ligand>
        <name>substrate</name>
    </ligand>
</feature>
<proteinExistence type="inferred from homology"/>
<reference evidence="8" key="1">
    <citation type="submission" date="2020-10" db="EMBL/GenBank/DDBJ databases">
        <authorList>
            <person name="Gilroy R."/>
        </authorList>
    </citation>
    <scope>NUCLEOTIDE SEQUENCE</scope>
    <source>
        <strain evidence="8">CHK154-7741</strain>
    </source>
</reference>
<evidence type="ECO:0000256" key="3">
    <source>
        <dbReference type="ARBA" id="ARBA00022801"/>
    </source>
</evidence>
<feature type="binding site" evidence="6">
    <location>
        <begin position="176"/>
        <end position="177"/>
    </location>
    <ligand>
        <name>substrate</name>
    </ligand>
</feature>
<dbReference type="PANTHER" id="PTHR11113:SF14">
    <property type="entry name" value="N-ACETYLGLUCOSAMINE-6-PHOSPHATE DEACETYLASE"/>
    <property type="match status" value="1"/>
</dbReference>
<feature type="active site" description="Proton donor/acceptor" evidence="5">
    <location>
        <position position="231"/>
    </location>
</feature>
<feature type="binding site" evidence="7">
    <location>
        <position position="96"/>
    </location>
    <ligand>
        <name>Zn(2+)</name>
        <dbReference type="ChEBI" id="CHEBI:29105"/>
    </ligand>
</feature>
<feature type="binding site" evidence="6">
    <location>
        <position position="107"/>
    </location>
    <ligand>
        <name>substrate</name>
    </ligand>
</feature>
<sequence length="327" mass="36258">MYDTCLQSVDNLIETEALVEQHIHGGFGIDFSLCKADDFIEFSKKILKYGVCAFFPTLATDTVENLQKQISEIKKAMQLQENSLEPLAKILGVHLEACFLNPVKKGIHDENLLLKPTIENFKLLEDDIIKIVTLAPELDEGNLLCAYLKEKGIRVSAGHCMGADLSHVDQVTHLYNAMGAFSHRTQSTVVSALCNDNIYTEIIADGIHVQKDVLNITFRTKPLNKIILISDALPITHSDKDSMDFCSKKVFLQNGKAVDSNGTIAGSTAFVYDIIKMLVNQGMLDLRTACAMASKNLTYIQDLNSQLYWDSSCNIQAMNINGSLVTF</sequence>
<protein>
    <recommendedName>
        <fullName evidence="10">N-acetylglucosamine-6-phosphate deacetylase</fullName>
    </recommendedName>
</protein>
<dbReference type="InterPro" id="IPR032466">
    <property type="entry name" value="Metal_Hydrolase"/>
</dbReference>
<evidence type="ECO:0000256" key="1">
    <source>
        <dbReference type="ARBA" id="ARBA00010716"/>
    </source>
</evidence>
<feature type="binding site" evidence="7">
    <location>
        <position position="173"/>
    </location>
    <ligand>
        <name>Zn(2+)</name>
        <dbReference type="ChEBI" id="CHEBI:29105"/>
    </ligand>
</feature>
<accession>A0A9D1N0E7</accession>